<reference evidence="2" key="1">
    <citation type="submission" date="2018-04" db="EMBL/GenBank/DDBJ databases">
        <title>Draft Genome Sequences of 10 Lactobacillus Species from 22 Commercial Probiotic Products.</title>
        <authorList>
            <person name="Gangiredla J."/>
            <person name="Barnaba T.J."/>
            <person name="Mammel M.K."/>
            <person name="Lacher D.W."/>
            <person name="Elkins C.A."/>
            <person name="Lampel K.A."/>
            <person name="Whitehouse C.A."/>
            <person name="Tartera C."/>
        </authorList>
    </citation>
    <scope>NUCLEOTIDE SEQUENCE [LARGE SCALE GENOMIC DNA]</scope>
    <source>
        <strain evidence="2">DS12_10</strain>
    </source>
</reference>
<organism evidence="1 2">
    <name type="scientific">Limosilactobacillus reuteri</name>
    <name type="common">Lactobacillus reuteri</name>
    <dbReference type="NCBI Taxonomy" id="1598"/>
    <lineage>
        <taxon>Bacteria</taxon>
        <taxon>Bacillati</taxon>
        <taxon>Bacillota</taxon>
        <taxon>Bacilli</taxon>
        <taxon>Lactobacillales</taxon>
        <taxon>Lactobacillaceae</taxon>
        <taxon>Limosilactobacillus</taxon>
    </lineage>
</organism>
<dbReference type="Proteomes" id="UP000244083">
    <property type="component" value="Unassembled WGS sequence"/>
</dbReference>
<evidence type="ECO:0000313" key="2">
    <source>
        <dbReference type="Proteomes" id="UP000244083"/>
    </source>
</evidence>
<proteinExistence type="predicted"/>
<sequence length="91" mass="9976">MDRTTINQIEGVNVTLETVLGLAQAISDIVENDISLFNIYPSDDEGEKWRMKRLGSKLNALSSATITATEKAQQQIDLVVNELLKGGVNND</sequence>
<evidence type="ECO:0000313" key="1">
    <source>
        <dbReference type="EMBL" id="PTV05252.1"/>
    </source>
</evidence>
<dbReference type="EMBL" id="QAZN01000001">
    <property type="protein sequence ID" value="PTV05252.1"/>
    <property type="molecule type" value="Genomic_DNA"/>
</dbReference>
<accession>A0A2T5Q636</accession>
<comment type="caution">
    <text evidence="1">The sequence shown here is derived from an EMBL/GenBank/DDBJ whole genome shotgun (WGS) entry which is preliminary data.</text>
</comment>
<gene>
    <name evidence="1" type="ORF">DB325_00675</name>
</gene>
<dbReference type="AlphaFoldDB" id="A0A2T5Q636"/>
<name>A0A2T5Q636_LIMRT</name>
<protein>
    <submittedName>
        <fullName evidence="1">Uncharacterized protein</fullName>
    </submittedName>
</protein>
<dbReference type="RefSeq" id="WP_107720624.1">
    <property type="nucleotide sequence ID" value="NZ_QAZN01000001.1"/>
</dbReference>